<organism evidence="2 3">
    <name type="scientific">Exobacillus caeni</name>
    <dbReference type="NCBI Taxonomy" id="2574798"/>
    <lineage>
        <taxon>Bacteria</taxon>
        <taxon>Bacillati</taxon>
        <taxon>Bacillota</taxon>
        <taxon>Bacilli</taxon>
        <taxon>Bacillales</taxon>
        <taxon>Guptibacillaceae</taxon>
        <taxon>Exobacillus</taxon>
    </lineage>
</organism>
<protein>
    <submittedName>
        <fullName evidence="2">Spore maturation protein</fullName>
    </submittedName>
</protein>
<keyword evidence="3" id="KW-1185">Reference proteome</keyword>
<dbReference type="Pfam" id="PF13524">
    <property type="entry name" value="Glyco_trans_1_2"/>
    <property type="match status" value="1"/>
</dbReference>
<dbReference type="AlphaFoldDB" id="A0A5R9F8P6"/>
<feature type="domain" description="Spore protein YkvP/CgeB glycosyl transferase-like" evidence="1">
    <location>
        <begin position="173"/>
        <end position="320"/>
    </location>
</feature>
<proteinExistence type="predicted"/>
<sequence length="333" mass="38446">MRLLYITSGIDSLSYLDPNIVSSFKALEKQDPNFRVEIFKSDKMHPTMLIRKVSFFKPDIIITLRAAKLKKEIVERLKKFGIPIGIWLVDDPYNITNHIRKAAPYDFVITQESSCVSAYNQANIKAIYLPLAVNPNFYHPIKDVPAKYKHDICFVGTGLKNRIKLFDELTPFLQNLDFIIIGPKWDSLTNYNLLKAGIIKKSISPTEVAKYYNGAKIVLNIHRDLNDINRNPELIPANTPNNRTFDIAACQAFQLADYRADIVNLYNIDKELITFSSVSDLKNKIDYYLKNDKLRNEIALNGYRRTKANHTYTIRMKELVQLLKSQIIKQKKI</sequence>
<gene>
    <name evidence="2" type="ORF">FCL54_13135</name>
</gene>
<evidence type="ECO:0000313" key="3">
    <source>
        <dbReference type="Proteomes" id="UP000308230"/>
    </source>
</evidence>
<comment type="caution">
    <text evidence="2">The sequence shown here is derived from an EMBL/GenBank/DDBJ whole genome shotgun (WGS) entry which is preliminary data.</text>
</comment>
<dbReference type="RefSeq" id="WP_138127092.1">
    <property type="nucleotide sequence ID" value="NZ_SWLG01000008.1"/>
</dbReference>
<dbReference type="OrthoDB" id="110463at2"/>
<accession>A0A5R9F8P6</accession>
<dbReference type="InterPro" id="IPR055259">
    <property type="entry name" value="YkvP/CgeB_Glyco_trans-like"/>
</dbReference>
<name>A0A5R9F8P6_9BACL</name>
<reference evidence="2 3" key="1">
    <citation type="submission" date="2019-04" db="EMBL/GenBank/DDBJ databases">
        <title>Bacillus caeni sp. nov., a bacterium isolated from mangrove sediment.</title>
        <authorList>
            <person name="Huang H."/>
            <person name="Mo K."/>
            <person name="Hu Y."/>
        </authorList>
    </citation>
    <scope>NUCLEOTIDE SEQUENCE [LARGE SCALE GENOMIC DNA]</scope>
    <source>
        <strain evidence="2 3">HB172195</strain>
    </source>
</reference>
<dbReference type="Proteomes" id="UP000308230">
    <property type="component" value="Unassembled WGS sequence"/>
</dbReference>
<evidence type="ECO:0000313" key="2">
    <source>
        <dbReference type="EMBL" id="TLS36894.1"/>
    </source>
</evidence>
<dbReference type="SUPFAM" id="SSF53756">
    <property type="entry name" value="UDP-Glycosyltransferase/glycogen phosphorylase"/>
    <property type="match status" value="1"/>
</dbReference>
<dbReference type="EMBL" id="SWLG01000008">
    <property type="protein sequence ID" value="TLS36894.1"/>
    <property type="molecule type" value="Genomic_DNA"/>
</dbReference>
<evidence type="ECO:0000259" key="1">
    <source>
        <dbReference type="Pfam" id="PF13524"/>
    </source>
</evidence>